<dbReference type="InterPro" id="IPR037914">
    <property type="entry name" value="SpoVT-AbrB_sf"/>
</dbReference>
<evidence type="ECO:0000313" key="4">
    <source>
        <dbReference type="Proteomes" id="UP001223520"/>
    </source>
</evidence>
<dbReference type="RefSeq" id="WP_281482787.1">
    <property type="nucleotide sequence ID" value="NZ_CP124543.1"/>
</dbReference>
<dbReference type="SUPFAM" id="SSF89447">
    <property type="entry name" value="AbrB/MazE/MraZ-like"/>
    <property type="match status" value="1"/>
</dbReference>
<dbReference type="SMART" id="SM00966">
    <property type="entry name" value="SpoVT_AbrB"/>
    <property type="match status" value="1"/>
</dbReference>
<organism evidence="3 4">
    <name type="scientific">Halotia branconii CENA392</name>
    <dbReference type="NCBI Taxonomy" id="1539056"/>
    <lineage>
        <taxon>Bacteria</taxon>
        <taxon>Bacillati</taxon>
        <taxon>Cyanobacteriota</taxon>
        <taxon>Cyanophyceae</taxon>
        <taxon>Nostocales</taxon>
        <taxon>Nodulariaceae</taxon>
        <taxon>Halotia</taxon>
    </lineage>
</organism>
<dbReference type="Proteomes" id="UP001223520">
    <property type="component" value="Chromosome"/>
</dbReference>
<protein>
    <submittedName>
        <fullName evidence="3">AbrB/MazE/SpoVT family DNA-binding domain-containing protein</fullName>
    </submittedName>
</protein>
<gene>
    <name evidence="3" type="ORF">QI031_27765</name>
</gene>
<dbReference type="KEGG" id="hbq:QI031_27765"/>
<feature type="domain" description="SpoVT-AbrB" evidence="2">
    <location>
        <begin position="1"/>
        <end position="43"/>
    </location>
</feature>
<evidence type="ECO:0000256" key="1">
    <source>
        <dbReference type="PROSITE-ProRule" id="PRU01076"/>
    </source>
</evidence>
<dbReference type="GO" id="GO:0003677">
    <property type="term" value="F:DNA binding"/>
    <property type="evidence" value="ECO:0007669"/>
    <property type="project" value="UniProtKB-UniRule"/>
</dbReference>
<dbReference type="EMBL" id="CP124543">
    <property type="protein sequence ID" value="WGV25487.1"/>
    <property type="molecule type" value="Genomic_DNA"/>
</dbReference>
<dbReference type="Gene3D" id="2.10.260.10">
    <property type="match status" value="1"/>
</dbReference>
<dbReference type="Pfam" id="PF04014">
    <property type="entry name" value="MazE_antitoxin"/>
    <property type="match status" value="1"/>
</dbReference>
<evidence type="ECO:0000259" key="2">
    <source>
        <dbReference type="PROSITE" id="PS51740"/>
    </source>
</evidence>
<sequence length="76" mass="8594">MKITSKGQVTIPVEIREKLGLIPNTEVEFEVIGDAVYLRKAKVNFNSAKNLVERMRGKATVKMTTDEIMALTRQDK</sequence>
<reference evidence="3 4" key="1">
    <citation type="journal article" date="2023" name="Limnol Oceanogr Lett">
        <title>Environmental adaptations by the intertidal Antarctic cyanobacterium Halotia branconii CENA392 as revealed using long-read genome sequencing.</title>
        <authorList>
            <person name="Dextro R.B."/>
            <person name="Delbaje E."/>
            <person name="Freitas P.N.N."/>
            <person name="Geraldes V."/>
            <person name="Pinto E."/>
            <person name="Long P.F."/>
            <person name="Fiore M.F."/>
        </authorList>
    </citation>
    <scope>NUCLEOTIDE SEQUENCE [LARGE SCALE GENOMIC DNA]</scope>
    <source>
        <strain evidence="3 4">CENA392</strain>
    </source>
</reference>
<dbReference type="InterPro" id="IPR007159">
    <property type="entry name" value="SpoVT-AbrB_dom"/>
</dbReference>
<dbReference type="PROSITE" id="PS51740">
    <property type="entry name" value="SPOVT_ABRB"/>
    <property type="match status" value="1"/>
</dbReference>
<keyword evidence="4" id="KW-1185">Reference proteome</keyword>
<proteinExistence type="predicted"/>
<accession>A0AAJ6NRX4</accession>
<keyword evidence="1 3" id="KW-0238">DNA-binding</keyword>
<evidence type="ECO:0000313" key="3">
    <source>
        <dbReference type="EMBL" id="WGV25487.1"/>
    </source>
</evidence>
<name>A0AAJ6NRX4_9CYAN</name>
<dbReference type="AlphaFoldDB" id="A0AAJ6NRX4"/>
<dbReference type="NCBIfam" id="TIGR01439">
    <property type="entry name" value="lp_hng_hel_AbrB"/>
    <property type="match status" value="1"/>
</dbReference>